<dbReference type="InterPro" id="IPR031621">
    <property type="entry name" value="HisKA_7TM"/>
</dbReference>
<dbReference type="InterPro" id="IPR036097">
    <property type="entry name" value="HisK_dim/P_sf"/>
</dbReference>
<keyword evidence="6" id="KW-0472">Membrane</keyword>
<dbReference type="EMBL" id="FOCX01000021">
    <property type="protein sequence ID" value="SEO85985.1"/>
    <property type="molecule type" value="Genomic_DNA"/>
</dbReference>
<evidence type="ECO:0000313" key="9">
    <source>
        <dbReference type="Proteomes" id="UP000198775"/>
    </source>
</evidence>
<dbReference type="OrthoDB" id="8127at2157"/>
<evidence type="ECO:0000313" key="8">
    <source>
        <dbReference type="EMBL" id="SEO85985.1"/>
    </source>
</evidence>
<feature type="domain" description="PAC" evidence="7">
    <location>
        <begin position="297"/>
        <end position="347"/>
    </location>
</feature>
<feature type="transmembrane region" description="Helical" evidence="6">
    <location>
        <begin position="101"/>
        <end position="118"/>
    </location>
</feature>
<dbReference type="GO" id="GO:0000155">
    <property type="term" value="F:phosphorelay sensor kinase activity"/>
    <property type="evidence" value="ECO:0007669"/>
    <property type="project" value="InterPro"/>
</dbReference>
<feature type="transmembrane region" description="Helical" evidence="6">
    <location>
        <begin position="37"/>
        <end position="58"/>
    </location>
</feature>
<dbReference type="NCBIfam" id="TIGR00229">
    <property type="entry name" value="sensory_box"/>
    <property type="match status" value="1"/>
</dbReference>
<dbReference type="SUPFAM" id="SSF47384">
    <property type="entry name" value="Homodimeric domain of signal transducing histidine kinase"/>
    <property type="match status" value="1"/>
</dbReference>
<evidence type="ECO:0000256" key="6">
    <source>
        <dbReference type="SAM" id="Phobius"/>
    </source>
</evidence>
<dbReference type="InterPro" id="IPR013656">
    <property type="entry name" value="PAS_4"/>
</dbReference>
<dbReference type="CDD" id="cd00130">
    <property type="entry name" value="PAS"/>
    <property type="match status" value="1"/>
</dbReference>
<organism evidence="8 9">
    <name type="scientific">Halorientalis persicus</name>
    <dbReference type="NCBI Taxonomy" id="1367881"/>
    <lineage>
        <taxon>Archaea</taxon>
        <taxon>Methanobacteriati</taxon>
        <taxon>Methanobacteriota</taxon>
        <taxon>Stenosarchaea group</taxon>
        <taxon>Halobacteria</taxon>
        <taxon>Halobacteriales</taxon>
        <taxon>Haloarculaceae</taxon>
        <taxon>Halorientalis</taxon>
    </lineage>
</organism>
<keyword evidence="9" id="KW-1185">Reference proteome</keyword>
<dbReference type="Pfam" id="PF00512">
    <property type="entry name" value="HisKA"/>
    <property type="match status" value="1"/>
</dbReference>
<feature type="transmembrane region" description="Helical" evidence="6">
    <location>
        <begin position="138"/>
        <end position="167"/>
    </location>
</feature>
<keyword evidence="5" id="KW-0902">Two-component regulatory system</keyword>
<feature type="transmembrane region" description="Helical" evidence="6">
    <location>
        <begin position="6"/>
        <end position="25"/>
    </location>
</feature>
<keyword evidence="6" id="KW-1133">Transmembrane helix</keyword>
<dbReference type="InterPro" id="IPR050736">
    <property type="entry name" value="Sensor_HK_Regulatory"/>
</dbReference>
<gene>
    <name evidence="8" type="ORF">SAMN05216388_102132</name>
</gene>
<sequence>MSTHEVVYHALLAVGGLLCVGVASYAWRRRERSGAKLLVGLFVAVVYWIVTTSLVLVFAGTPLGRAVARAQYVGVTLSTMFVVLLALQYTGREKYVTRSTVALLAIHPLLTNVAVWIPPFREHFLTFGAADPGTFYGYAYEFGGLFLVHTLYSYILLVAAAVMYVSFAVRSDDIYQRQTVALIVGLLAPWFGNAIYLLGPISVDITSLTFAITGLALWWAIFYQDFLEVVPVARGTIVDNLNAGVVVLDRNDRVVDINPRGRELLDLDDAAIGRPVADALASHTAIHDAYATLTSHEDSDETEVAVEGRDFRIEVSPLYNRRDERIGNLLVVEDISERKRRQRELQRQNEQLEQFANVVSHDLRNPLNVASSRLELGIETGDEEHLRRVEQAHQRMDRIIDDVLTLAREG</sequence>
<reference evidence="9" key="1">
    <citation type="submission" date="2016-10" db="EMBL/GenBank/DDBJ databases">
        <authorList>
            <person name="Varghese N."/>
            <person name="Submissions S."/>
        </authorList>
    </citation>
    <scope>NUCLEOTIDE SEQUENCE [LARGE SCALE GENOMIC DNA]</scope>
    <source>
        <strain evidence="9">IBRC-M 10043</strain>
    </source>
</reference>
<accession>A0A1H8T5A0</accession>
<dbReference type="SUPFAM" id="SSF55785">
    <property type="entry name" value="PYP-like sensor domain (PAS domain)"/>
    <property type="match status" value="1"/>
</dbReference>
<dbReference type="SMART" id="SM00388">
    <property type="entry name" value="HisKA"/>
    <property type="match status" value="1"/>
</dbReference>
<proteinExistence type="predicted"/>
<dbReference type="CDD" id="cd00082">
    <property type="entry name" value="HisKA"/>
    <property type="match status" value="1"/>
</dbReference>
<dbReference type="Pfam" id="PF08448">
    <property type="entry name" value="PAS_4"/>
    <property type="match status" value="1"/>
</dbReference>
<comment type="catalytic activity">
    <reaction evidence="1">
        <text>ATP + protein L-histidine = ADP + protein N-phospho-L-histidine.</text>
        <dbReference type="EC" id="2.7.13.3"/>
    </reaction>
</comment>
<keyword evidence="4" id="KW-0418">Kinase</keyword>
<dbReference type="PANTHER" id="PTHR43711">
    <property type="entry name" value="TWO-COMPONENT HISTIDINE KINASE"/>
    <property type="match status" value="1"/>
</dbReference>
<dbReference type="PROSITE" id="PS50113">
    <property type="entry name" value="PAC"/>
    <property type="match status" value="1"/>
</dbReference>
<feature type="transmembrane region" description="Helical" evidence="6">
    <location>
        <begin position="70"/>
        <end position="89"/>
    </location>
</feature>
<dbReference type="Pfam" id="PF16927">
    <property type="entry name" value="HisKA_7TM"/>
    <property type="match status" value="1"/>
</dbReference>
<dbReference type="InterPro" id="IPR003661">
    <property type="entry name" value="HisK_dim/P_dom"/>
</dbReference>
<dbReference type="EC" id="2.7.13.3" evidence="2"/>
<dbReference type="RefSeq" id="WP_092662718.1">
    <property type="nucleotide sequence ID" value="NZ_FOCX01000021.1"/>
</dbReference>
<feature type="transmembrane region" description="Helical" evidence="6">
    <location>
        <begin position="179"/>
        <end position="199"/>
    </location>
</feature>
<evidence type="ECO:0000256" key="5">
    <source>
        <dbReference type="ARBA" id="ARBA00023012"/>
    </source>
</evidence>
<dbReference type="Proteomes" id="UP000198775">
    <property type="component" value="Unassembled WGS sequence"/>
</dbReference>
<dbReference type="AlphaFoldDB" id="A0A1H8T5A0"/>
<evidence type="ECO:0000256" key="3">
    <source>
        <dbReference type="ARBA" id="ARBA00022679"/>
    </source>
</evidence>
<dbReference type="Gene3D" id="3.30.450.20">
    <property type="entry name" value="PAS domain"/>
    <property type="match status" value="1"/>
</dbReference>
<evidence type="ECO:0000256" key="1">
    <source>
        <dbReference type="ARBA" id="ARBA00000085"/>
    </source>
</evidence>
<dbReference type="PANTHER" id="PTHR43711:SF1">
    <property type="entry name" value="HISTIDINE KINASE 1"/>
    <property type="match status" value="1"/>
</dbReference>
<protein>
    <recommendedName>
        <fullName evidence="2">histidine kinase</fullName>
        <ecNumber evidence="2">2.7.13.3</ecNumber>
    </recommendedName>
</protein>
<dbReference type="InterPro" id="IPR000014">
    <property type="entry name" value="PAS"/>
</dbReference>
<dbReference type="InterPro" id="IPR035965">
    <property type="entry name" value="PAS-like_dom_sf"/>
</dbReference>
<evidence type="ECO:0000256" key="4">
    <source>
        <dbReference type="ARBA" id="ARBA00022777"/>
    </source>
</evidence>
<keyword evidence="6" id="KW-0812">Transmembrane</keyword>
<dbReference type="InterPro" id="IPR000700">
    <property type="entry name" value="PAS-assoc_C"/>
</dbReference>
<dbReference type="Gene3D" id="1.10.287.130">
    <property type="match status" value="1"/>
</dbReference>
<evidence type="ECO:0000256" key="2">
    <source>
        <dbReference type="ARBA" id="ARBA00012438"/>
    </source>
</evidence>
<keyword evidence="3" id="KW-0808">Transferase</keyword>
<evidence type="ECO:0000259" key="7">
    <source>
        <dbReference type="PROSITE" id="PS50113"/>
    </source>
</evidence>
<name>A0A1H8T5A0_9EURY</name>
<feature type="transmembrane region" description="Helical" evidence="6">
    <location>
        <begin position="205"/>
        <end position="223"/>
    </location>
</feature>